<protein>
    <submittedName>
        <fullName evidence="5">Glycoside Hydrolase Family 25-like lysozyme/endolysin</fullName>
    </submittedName>
</protein>
<proteinExistence type="inferred from homology"/>
<dbReference type="CAZy" id="GH25">
    <property type="family name" value="Glycoside Hydrolase Family 25"/>
</dbReference>
<dbReference type="KEGG" id="eel:EUBELI_00146"/>
<dbReference type="SUPFAM" id="SSF51445">
    <property type="entry name" value="(Trans)glycosidases"/>
    <property type="match status" value="1"/>
</dbReference>
<keyword evidence="6" id="KW-1185">Reference proteome</keyword>
<dbReference type="PANTHER" id="PTHR34135">
    <property type="entry name" value="LYSOZYME"/>
    <property type="match status" value="1"/>
</dbReference>
<evidence type="ECO:0000256" key="3">
    <source>
        <dbReference type="ARBA" id="ARBA00023295"/>
    </source>
</evidence>
<accession>C4Z1Z2</accession>
<reference evidence="5" key="1">
    <citation type="journal article" date="2009" name="Proc. Natl. Acad. Sci. U.S.A.">
        <title>Characterizing a model human gut microbiota composed of members of its two dominant bacterial phyla.</title>
        <authorList>
            <person name="Mahowald M.A."/>
            <person name="Rey F.E."/>
            <person name="Seedorf H."/>
            <person name="Turnbaugh P.J."/>
            <person name="Fulton R.S."/>
            <person name="Wollam A."/>
            <person name="Shah N."/>
            <person name="Wang C."/>
            <person name="Magrini V."/>
            <person name="Wilson R.K."/>
            <person name="Cantarel B.L."/>
            <person name="Coutinho P.M."/>
            <person name="Henrissat B."/>
            <person name="Crock L.W."/>
            <person name="Russell A."/>
            <person name="Verberkmoes N.C."/>
            <person name="Hettich R.L."/>
            <person name="Gordon J.I."/>
        </authorList>
    </citation>
    <scope>NUCLEOTIDE SEQUENCE [LARGE SCALE GENOMIC DNA]</scope>
    <source>
        <strain evidence="5">ATCC 27750</strain>
    </source>
</reference>
<dbReference type="HOGENOM" id="CLU_451818_0_0_9"/>
<dbReference type="Pfam" id="PF01183">
    <property type="entry name" value="Glyco_hydro_25"/>
    <property type="match status" value="1"/>
</dbReference>
<dbReference type="PROSITE" id="PS51904">
    <property type="entry name" value="GLYCOSYL_HYDROL_F25_2"/>
    <property type="match status" value="1"/>
</dbReference>
<evidence type="ECO:0000313" key="6">
    <source>
        <dbReference type="Proteomes" id="UP000001476"/>
    </source>
</evidence>
<dbReference type="GO" id="GO:0016052">
    <property type="term" value="P:carbohydrate catabolic process"/>
    <property type="evidence" value="ECO:0007669"/>
    <property type="project" value="TreeGrafter"/>
</dbReference>
<dbReference type="eggNOG" id="COG3757">
    <property type="taxonomic scope" value="Bacteria"/>
</dbReference>
<dbReference type="PANTHER" id="PTHR34135:SF2">
    <property type="entry name" value="LYSOZYME"/>
    <property type="match status" value="1"/>
</dbReference>
<dbReference type="GO" id="GO:0009253">
    <property type="term" value="P:peptidoglycan catabolic process"/>
    <property type="evidence" value="ECO:0007669"/>
    <property type="project" value="InterPro"/>
</dbReference>
<dbReference type="CDD" id="cd06414">
    <property type="entry name" value="GH25_LytC-like"/>
    <property type="match status" value="1"/>
</dbReference>
<dbReference type="InterPro" id="IPR002053">
    <property type="entry name" value="Glyco_hydro_25"/>
</dbReference>
<gene>
    <name evidence="5" type="ordered locus">EUBELI_00146</name>
</gene>
<dbReference type="Gene3D" id="3.20.20.80">
    <property type="entry name" value="Glycosidases"/>
    <property type="match status" value="1"/>
</dbReference>
<dbReference type="STRING" id="515620.EUBELI_00146"/>
<evidence type="ECO:0000256" key="1">
    <source>
        <dbReference type="ARBA" id="ARBA00010646"/>
    </source>
</evidence>
<name>C4Z1Z2_LACE2</name>
<comment type="similarity">
    <text evidence="1">Belongs to the glycosyl hydrolase 25 family.</text>
</comment>
<dbReference type="InterPro" id="IPR018077">
    <property type="entry name" value="Glyco_hydro_fam25_subgr"/>
</dbReference>
<evidence type="ECO:0000256" key="2">
    <source>
        <dbReference type="ARBA" id="ARBA00022801"/>
    </source>
</evidence>
<feature type="region of interest" description="Disordered" evidence="4">
    <location>
        <begin position="143"/>
        <end position="170"/>
    </location>
</feature>
<organism evidence="5 6">
    <name type="scientific">Lachnospira eligens (strain ATCC 27750 / DSM 3376 / VPI C15-48 / C15-B4)</name>
    <name type="common">Eubacterium eligens</name>
    <dbReference type="NCBI Taxonomy" id="515620"/>
    <lineage>
        <taxon>Bacteria</taxon>
        <taxon>Bacillati</taxon>
        <taxon>Bacillota</taxon>
        <taxon>Clostridia</taxon>
        <taxon>Lachnospirales</taxon>
        <taxon>Lachnospiraceae</taxon>
        <taxon>Lachnospira</taxon>
    </lineage>
</organism>
<feature type="compositionally biased region" description="Low complexity" evidence="4">
    <location>
        <begin position="159"/>
        <end position="170"/>
    </location>
</feature>
<keyword evidence="3" id="KW-0326">Glycosidase</keyword>
<dbReference type="InterPro" id="IPR017853">
    <property type="entry name" value="GH"/>
</dbReference>
<keyword evidence="2 5" id="KW-0378">Hydrolase</keyword>
<dbReference type="Proteomes" id="UP000001476">
    <property type="component" value="Chromosome"/>
</dbReference>
<dbReference type="SMART" id="SM00641">
    <property type="entry name" value="Glyco_25"/>
    <property type="match status" value="1"/>
</dbReference>
<dbReference type="GeneID" id="41354937"/>
<dbReference type="AlphaFoldDB" id="C4Z1Z2"/>
<dbReference type="GO" id="GO:0003796">
    <property type="term" value="F:lysozyme activity"/>
    <property type="evidence" value="ECO:0007669"/>
    <property type="project" value="InterPro"/>
</dbReference>
<evidence type="ECO:0000313" key="5">
    <source>
        <dbReference type="EMBL" id="ACR71182.1"/>
    </source>
</evidence>
<dbReference type="GO" id="GO:0016998">
    <property type="term" value="P:cell wall macromolecule catabolic process"/>
    <property type="evidence" value="ECO:0007669"/>
    <property type="project" value="InterPro"/>
</dbReference>
<evidence type="ECO:0000256" key="4">
    <source>
        <dbReference type="SAM" id="MobiDB-lite"/>
    </source>
</evidence>
<dbReference type="RefSeq" id="WP_012738420.1">
    <property type="nucleotide sequence ID" value="NC_012778.1"/>
</dbReference>
<dbReference type="EMBL" id="CP001104">
    <property type="protein sequence ID" value="ACR71182.1"/>
    <property type="molecule type" value="Genomic_DNA"/>
</dbReference>
<feature type="region of interest" description="Disordered" evidence="4">
    <location>
        <begin position="85"/>
        <end position="114"/>
    </location>
</feature>
<sequence>MKGFIEGLAGKLAVVWKSVFVAHAKICIITGAVAVSGTAATVTGVEYVKHNNTKNVVQAQETEHESETETESERLDKLNKILAETQEETAEEESSSVEELESLMEEALSSDDTTSEELNQIIEAVADSGAGPVAVKDIEELEVVEDNSSEPSREDAEVSDSGTEETSSSDQIYEVNQLVYGIDVSRWQGDIDWSKVAADGITFAMIKCGGGDDGLYEDRKFKQNIQGALANGIQVGIYFYSGATDAKTAYDEASFCINLIKDYQITYPVAFDWELDGDYNSVTEACETFCNVIKSYGYQPMVYSNRNRWYNNFNGEKLSNKFKVWMAAYWSEYYYTSTRWTYGDDLASFKWHYDMWQYGVTDTVDGIDGYVDMNIAFFGYANYKVNGAQDAALTVTNTNITRYLGHDSGKLNEGVDFMSGVKGVNSIGYEMDVDYDIINSSGNSVDEEDALSQPGRYTVRYSFKDPKSGNITKDAVLNIVDVTAKFVTPDINVQSDVSGRLPAGFSFVNGVSGTNSLSENATLTQYEVIKRNIATGEEITMSPEQALANVYDVKNYTYSVVYYFDVPKDGTVKQTAVMTVIVKETETEKETQKETTEETVINNK</sequence>
<feature type="compositionally biased region" description="Acidic residues" evidence="4">
    <location>
        <begin position="85"/>
        <end position="104"/>
    </location>
</feature>